<evidence type="ECO:0000313" key="3">
    <source>
        <dbReference type="Proteomes" id="UP001208131"/>
    </source>
</evidence>
<evidence type="ECO:0000256" key="1">
    <source>
        <dbReference type="SAM" id="Phobius"/>
    </source>
</evidence>
<keyword evidence="1" id="KW-0812">Transmembrane</keyword>
<keyword evidence="1" id="KW-0472">Membrane</keyword>
<feature type="transmembrane region" description="Helical" evidence="1">
    <location>
        <begin position="20"/>
        <end position="37"/>
    </location>
</feature>
<gene>
    <name evidence="2" type="ORF">OCV57_12750</name>
</gene>
<evidence type="ECO:0000313" key="2">
    <source>
        <dbReference type="EMBL" id="MCU6706781.1"/>
    </source>
</evidence>
<dbReference type="Proteomes" id="UP001208131">
    <property type="component" value="Unassembled WGS sequence"/>
</dbReference>
<feature type="transmembrane region" description="Helical" evidence="1">
    <location>
        <begin position="49"/>
        <end position="76"/>
    </location>
</feature>
<feature type="transmembrane region" description="Helical" evidence="1">
    <location>
        <begin position="120"/>
        <end position="144"/>
    </location>
</feature>
<keyword evidence="1" id="KW-1133">Transmembrane helix</keyword>
<name>A0AAE3IIE2_9FIRM</name>
<dbReference type="Gene3D" id="1.10.1760.20">
    <property type="match status" value="1"/>
</dbReference>
<reference evidence="2 3" key="1">
    <citation type="journal article" date="2021" name="ISME Commun">
        <title>Automated analysis of genomic sequences facilitates high-throughput and comprehensive description of bacteria.</title>
        <authorList>
            <person name="Hitch T.C.A."/>
        </authorList>
    </citation>
    <scope>NUCLEOTIDE SEQUENCE [LARGE SCALE GENOMIC DNA]</scope>
    <source>
        <strain evidence="2 3">Sanger_31</strain>
    </source>
</reference>
<dbReference type="EMBL" id="JAOQJZ010000016">
    <property type="protein sequence ID" value="MCU6706781.1"/>
    <property type="molecule type" value="Genomic_DNA"/>
</dbReference>
<keyword evidence="3" id="KW-1185">Reference proteome</keyword>
<dbReference type="GO" id="GO:0022857">
    <property type="term" value="F:transmembrane transporter activity"/>
    <property type="evidence" value="ECO:0007669"/>
    <property type="project" value="InterPro"/>
</dbReference>
<protein>
    <submittedName>
        <fullName evidence="2">Folate family ECF transporter S component</fullName>
    </submittedName>
</protein>
<feature type="transmembrane region" description="Helical" evidence="1">
    <location>
        <begin position="88"/>
        <end position="108"/>
    </location>
</feature>
<organism evidence="2 3">
    <name type="scientific">Hominimerdicola aceti</name>
    <dbReference type="NCBI Taxonomy" id="2981726"/>
    <lineage>
        <taxon>Bacteria</taxon>
        <taxon>Bacillati</taxon>
        <taxon>Bacillota</taxon>
        <taxon>Clostridia</taxon>
        <taxon>Eubacteriales</taxon>
        <taxon>Oscillospiraceae</taxon>
        <taxon>Hominimerdicola</taxon>
    </lineage>
</organism>
<dbReference type="InterPro" id="IPR030949">
    <property type="entry name" value="ECF_S_folate_fam"/>
</dbReference>
<dbReference type="Pfam" id="PF12822">
    <property type="entry name" value="ECF_trnsprt"/>
    <property type="match status" value="1"/>
</dbReference>
<accession>A0AAE3IIE2</accession>
<proteinExistence type="predicted"/>
<dbReference type="InterPro" id="IPR024529">
    <property type="entry name" value="ECF_trnsprt_substrate-spec"/>
</dbReference>
<dbReference type="RefSeq" id="WP_267301860.1">
    <property type="nucleotide sequence ID" value="NZ_JAOQJZ010000016.1"/>
</dbReference>
<feature type="transmembrane region" description="Helical" evidence="1">
    <location>
        <begin position="178"/>
        <end position="198"/>
    </location>
</feature>
<sequence>MKSFGRMFYDSFKSLKDLRTLTTAGILIALAFAIRSFSIEVTPDLRIGFTFLATCTIGMLYGPVVCGMSTFVLDFLGYIVQNKSPRAYSPQLAMVVIISGIIYGCLLYKCDFNNKKLQSYIRIAIARGSVILFCNIGLNSYFLYTLYVNKTFGITNLTKEGMSGFLTYCTPRIAKNLIQLPVDLILLMIFLPAVKFAYEKVRTQFGHKPTNI</sequence>
<dbReference type="NCBIfam" id="TIGR04518">
    <property type="entry name" value="ECF_S_folT_fam"/>
    <property type="match status" value="1"/>
</dbReference>
<comment type="caution">
    <text evidence="2">The sequence shown here is derived from an EMBL/GenBank/DDBJ whole genome shotgun (WGS) entry which is preliminary data.</text>
</comment>
<dbReference type="AlphaFoldDB" id="A0AAE3IIE2"/>